<proteinExistence type="inferred from homology"/>
<gene>
    <name evidence="6" type="ORF">EGI31_17015</name>
</gene>
<dbReference type="InterPro" id="IPR012341">
    <property type="entry name" value="6hp_glycosidase-like_sf"/>
</dbReference>
<organism evidence="6 7">
    <name type="scientific">Lacihabitans soyangensis</name>
    <dbReference type="NCBI Taxonomy" id="869394"/>
    <lineage>
        <taxon>Bacteria</taxon>
        <taxon>Pseudomonadati</taxon>
        <taxon>Bacteroidota</taxon>
        <taxon>Cytophagia</taxon>
        <taxon>Cytophagales</taxon>
        <taxon>Leadbetterellaceae</taxon>
        <taxon>Lacihabitans</taxon>
    </lineage>
</organism>
<dbReference type="InterPro" id="IPR010819">
    <property type="entry name" value="AGE/CE"/>
</dbReference>
<dbReference type="InterPro" id="IPR008928">
    <property type="entry name" value="6-hairpin_glycosidase_sf"/>
</dbReference>
<dbReference type="SUPFAM" id="SSF48208">
    <property type="entry name" value="Six-hairpin glycosidases"/>
    <property type="match status" value="1"/>
</dbReference>
<dbReference type="Proteomes" id="UP001204144">
    <property type="component" value="Unassembled WGS sequence"/>
</dbReference>
<name>A0AAE3H612_9BACT</name>
<evidence type="ECO:0000256" key="1">
    <source>
        <dbReference type="ARBA" id="ARBA00001470"/>
    </source>
</evidence>
<dbReference type="AlphaFoldDB" id="A0AAE3H612"/>
<comment type="similarity">
    <text evidence="4">Belongs to the cellobiose 2-epimerase family.</text>
</comment>
<evidence type="ECO:0000313" key="6">
    <source>
        <dbReference type="EMBL" id="MCP9764641.1"/>
    </source>
</evidence>
<keyword evidence="7" id="KW-1185">Reference proteome</keyword>
<dbReference type="Gene3D" id="1.50.10.10">
    <property type="match status" value="1"/>
</dbReference>
<keyword evidence="3 4" id="KW-0413">Isomerase</keyword>
<dbReference type="HAMAP" id="MF_00929">
    <property type="entry name" value="Cellobiose_2_epim"/>
    <property type="match status" value="1"/>
</dbReference>
<dbReference type="EC" id="5.1.3.11" evidence="4"/>
<evidence type="ECO:0000256" key="2">
    <source>
        <dbReference type="ARBA" id="ARBA00008558"/>
    </source>
</evidence>
<comment type="caution">
    <text evidence="6">The sequence shown here is derived from an EMBL/GenBank/DDBJ whole genome shotgun (WGS) entry which is preliminary data.</text>
</comment>
<dbReference type="PANTHER" id="PTHR15108">
    <property type="entry name" value="N-ACYLGLUCOSAMINE-2-EPIMERASE"/>
    <property type="match status" value="1"/>
</dbReference>
<comment type="similarity">
    <text evidence="2">Belongs to the N-acylglucosamine 2-epimerase family.</text>
</comment>
<protein>
    <recommendedName>
        <fullName evidence="4">Cellobiose 2-epimerase</fullName>
        <shortName evidence="4">CE</shortName>
        <ecNumber evidence="4">5.1.3.11</ecNumber>
    </recommendedName>
</protein>
<evidence type="ECO:0000256" key="4">
    <source>
        <dbReference type="HAMAP-Rule" id="MF_00929"/>
    </source>
</evidence>
<evidence type="ECO:0000256" key="3">
    <source>
        <dbReference type="ARBA" id="ARBA00023235"/>
    </source>
</evidence>
<dbReference type="InterPro" id="IPR028584">
    <property type="entry name" value="Cellobiose_2_epim"/>
</dbReference>
<dbReference type="Pfam" id="PF07221">
    <property type="entry name" value="GlcNAc_2-epim"/>
    <property type="match status" value="1"/>
</dbReference>
<comment type="catalytic activity">
    <reaction evidence="1 4">
        <text>D-cellobiose = beta-D-glucosyl-(1-&gt;4)-D-mannopyranose</text>
        <dbReference type="Rhea" id="RHEA:23384"/>
        <dbReference type="ChEBI" id="CHEBI:17057"/>
        <dbReference type="ChEBI" id="CHEBI:47931"/>
        <dbReference type="EC" id="5.1.3.11"/>
    </reaction>
</comment>
<dbReference type="EMBL" id="RJUF01000175">
    <property type="protein sequence ID" value="MCP9764641.1"/>
    <property type="molecule type" value="Genomic_DNA"/>
</dbReference>
<dbReference type="RefSeq" id="WP_255038333.1">
    <property type="nucleotide sequence ID" value="NZ_RJUF01000175.1"/>
</dbReference>
<dbReference type="GO" id="GO:0005975">
    <property type="term" value="P:carbohydrate metabolic process"/>
    <property type="evidence" value="ECO:0007669"/>
    <property type="project" value="InterPro"/>
</dbReference>
<sequence>MKSKLIILLFLFSIDFTGKSIYAKSKIENNLLSKSSKLTADSLENQKKVLKKEISLELDNILNYWIKNTIDHENGGFIGKIDGNDVVFPKADKGLVLNSRILWTFSSAYIHNPKPEYKMTAKRAYEYLMKYFWDKQHGGGYWSVDYLGKPKEKHKQMYGQGFMLYGLSEYYRAFGDKNALNSAIELFKLIEKHGFDKNHGGYFEVATQDWKLTDDKVITQGKTDQKKSMNTHLHIIEPYTNLYRVWKDPFLKKQLYGLLNDFTEHIIDKKTQTQILFLTDDWQPRSEIISYGHDIEASWLLLETAEVMHDQQWIEKIKPFSLGLSDAAQRGIDTDGGMYYETEHGHIKTQKDWWPQAEAMVGFYNSFQISKDPKYFIQAQKSWEFIKKNLISSTGEWYWGVNGNGQALTNMDKVGMWKCPYHNARACMEMIRSLD</sequence>
<dbReference type="GO" id="GO:0047736">
    <property type="term" value="F:cellobiose epimerase activity"/>
    <property type="evidence" value="ECO:0007669"/>
    <property type="project" value="UniProtKB-UniRule"/>
</dbReference>
<evidence type="ECO:0000256" key="5">
    <source>
        <dbReference type="SAM" id="Coils"/>
    </source>
</evidence>
<evidence type="ECO:0000313" key="7">
    <source>
        <dbReference type="Proteomes" id="UP001204144"/>
    </source>
</evidence>
<feature type="coiled-coil region" evidence="5">
    <location>
        <begin position="33"/>
        <end position="60"/>
    </location>
</feature>
<keyword evidence="5" id="KW-0175">Coiled coil</keyword>
<reference evidence="6 7" key="1">
    <citation type="submission" date="2018-11" db="EMBL/GenBank/DDBJ databases">
        <title>Novel bacteria species description.</title>
        <authorList>
            <person name="Han J.-H."/>
        </authorList>
    </citation>
    <scope>NUCLEOTIDE SEQUENCE [LARGE SCALE GENOMIC DNA]</scope>
    <source>
        <strain evidence="6 7">KCTC23259</strain>
    </source>
</reference>
<comment type="function">
    <text evidence="4">Catalyzes the reversible epimerization of cellobiose to 4-O-beta-D-glucopyranosyl-D-mannose (Glc-Man).</text>
</comment>
<accession>A0AAE3H612</accession>